<evidence type="ECO:0000313" key="3">
    <source>
        <dbReference type="Proteomes" id="UP000070572"/>
    </source>
</evidence>
<feature type="transmembrane region" description="Helical" evidence="1">
    <location>
        <begin position="26"/>
        <end position="51"/>
    </location>
</feature>
<reference evidence="2 3" key="1">
    <citation type="submission" date="2016-01" db="EMBL/GenBank/DDBJ databases">
        <authorList>
            <person name="Mitreva M."/>
            <person name="Pepin K.H."/>
            <person name="Mihindukulasuriya K.A."/>
            <person name="Fulton R."/>
            <person name="Fronick C."/>
            <person name="O'Laughlin M."/>
            <person name="Miner T."/>
            <person name="Herter B."/>
            <person name="Rosa B.A."/>
            <person name="Cordes M."/>
            <person name="Tomlinson C."/>
            <person name="Wollam A."/>
            <person name="Palsikar V.B."/>
            <person name="Mardis E.R."/>
            <person name="Wilson R.K."/>
        </authorList>
    </citation>
    <scope>NUCLEOTIDE SEQUENCE [LARGE SCALE GENOMIC DNA]</scope>
    <source>
        <strain evidence="2 3">DNF00696</strain>
    </source>
</reference>
<proteinExistence type="predicted"/>
<dbReference type="EMBL" id="LSDN01000014">
    <property type="protein sequence ID" value="KXB80642.1"/>
    <property type="molecule type" value="Genomic_DNA"/>
</dbReference>
<protein>
    <submittedName>
        <fullName evidence="2">Uncharacterized protein</fullName>
    </submittedName>
</protein>
<gene>
    <name evidence="2" type="ORF">HMPREF1862_00949</name>
</gene>
<accession>A0AB34WZG0</accession>
<keyword evidence="1" id="KW-0812">Transmembrane</keyword>
<keyword evidence="1" id="KW-0472">Membrane</keyword>
<comment type="caution">
    <text evidence="2">The sequence shown here is derived from an EMBL/GenBank/DDBJ whole genome shotgun (WGS) entry which is preliminary data.</text>
</comment>
<evidence type="ECO:0000313" key="2">
    <source>
        <dbReference type="EMBL" id="KXB80642.1"/>
    </source>
</evidence>
<organism evidence="2 3">
    <name type="scientific">Varibaculum cambriense</name>
    <dbReference type="NCBI Taxonomy" id="184870"/>
    <lineage>
        <taxon>Bacteria</taxon>
        <taxon>Bacillati</taxon>
        <taxon>Actinomycetota</taxon>
        <taxon>Actinomycetes</taxon>
        <taxon>Actinomycetales</taxon>
        <taxon>Actinomycetaceae</taxon>
        <taxon>Varibaculum</taxon>
    </lineage>
</organism>
<name>A0AB34WZG0_9ACTO</name>
<keyword evidence="1" id="KW-1133">Transmembrane helix</keyword>
<evidence type="ECO:0000256" key="1">
    <source>
        <dbReference type="SAM" id="Phobius"/>
    </source>
</evidence>
<dbReference type="Proteomes" id="UP000070572">
    <property type="component" value="Unassembled WGS sequence"/>
</dbReference>
<dbReference type="AlphaFoldDB" id="A0AB34WZG0"/>
<sequence>MVAYIALTALMVAGVAITLIGAFSAYAVTAILGGLLTAASGFGLAWSNIYFQLKGE</sequence>